<protein>
    <submittedName>
        <fullName evidence="10">PTS sugar transporter subunit IIC</fullName>
    </submittedName>
</protein>
<feature type="transmembrane region" description="Helical" evidence="9">
    <location>
        <begin position="208"/>
        <end position="240"/>
    </location>
</feature>
<keyword evidence="5" id="KW-0598">Phosphotransferase system</keyword>
<dbReference type="Proteomes" id="UP001529340">
    <property type="component" value="Unassembled WGS sequence"/>
</dbReference>
<reference evidence="11" key="2">
    <citation type="submission" date="2023-06" db="EMBL/GenBank/DDBJ databases">
        <title>Identification and characterization of horizontal gene transfer across gut microbiota members of farm animals based on homology search.</title>
        <authorList>
            <person name="Zeman M."/>
            <person name="Kubasova T."/>
            <person name="Jahodarova E."/>
            <person name="Nykrynova M."/>
            <person name="Rychlik I."/>
        </authorList>
    </citation>
    <scope>NUCLEOTIDE SEQUENCE [LARGE SCALE GENOMIC DNA]</scope>
    <source>
        <strain evidence="11">ET39</strain>
    </source>
</reference>
<evidence type="ECO:0000256" key="9">
    <source>
        <dbReference type="SAM" id="Phobius"/>
    </source>
</evidence>
<dbReference type="InterPro" id="IPR004700">
    <property type="entry name" value="PTS_IIC_man"/>
</dbReference>
<feature type="transmembrane region" description="Helical" evidence="9">
    <location>
        <begin position="74"/>
        <end position="107"/>
    </location>
</feature>
<name>A0ABT7UAL6_9FIRM</name>
<reference evidence="10 11" key="3">
    <citation type="submission" date="2023-06" db="EMBL/GenBank/DDBJ databases">
        <authorList>
            <person name="Zeman M."/>
            <person name="Kubasova T."/>
            <person name="Jahodarova E."/>
            <person name="Nykrynova M."/>
            <person name="Rychlik I."/>
        </authorList>
    </citation>
    <scope>NUCLEOTIDE SEQUENCE [LARGE SCALE GENOMIC DNA]</scope>
    <source>
        <strain evidence="10 11">ET39</strain>
    </source>
</reference>
<evidence type="ECO:0000256" key="3">
    <source>
        <dbReference type="ARBA" id="ARBA00022475"/>
    </source>
</evidence>
<keyword evidence="7 9" id="KW-1133">Transmembrane helix</keyword>
<feature type="transmembrane region" description="Helical" evidence="9">
    <location>
        <begin position="172"/>
        <end position="196"/>
    </location>
</feature>
<gene>
    <name evidence="10" type="ORF">QUV96_03370</name>
</gene>
<organism evidence="10 11">
    <name type="scientific">Amedibacillus dolichus</name>
    <dbReference type="NCBI Taxonomy" id="31971"/>
    <lineage>
        <taxon>Bacteria</taxon>
        <taxon>Bacillati</taxon>
        <taxon>Bacillota</taxon>
        <taxon>Erysipelotrichia</taxon>
        <taxon>Erysipelotrichales</taxon>
        <taxon>Erysipelotrichaceae</taxon>
        <taxon>Amedibacillus</taxon>
    </lineage>
</organism>
<keyword evidence="3" id="KW-1003">Cell membrane</keyword>
<dbReference type="PANTHER" id="PTHR32502">
    <property type="entry name" value="N-ACETYLGALACTOSAMINE PERMEASE II COMPONENT-RELATED"/>
    <property type="match status" value="1"/>
</dbReference>
<keyword evidence="11" id="KW-1185">Reference proteome</keyword>
<evidence type="ECO:0000256" key="6">
    <source>
        <dbReference type="ARBA" id="ARBA00022692"/>
    </source>
</evidence>
<dbReference type="RefSeq" id="WP_289607143.1">
    <property type="nucleotide sequence ID" value="NZ_JAUDCG010000010.1"/>
</dbReference>
<evidence type="ECO:0000256" key="1">
    <source>
        <dbReference type="ARBA" id="ARBA00004651"/>
    </source>
</evidence>
<accession>A0ABT7UAL6</accession>
<evidence type="ECO:0000256" key="5">
    <source>
        <dbReference type="ARBA" id="ARBA00022683"/>
    </source>
</evidence>
<comment type="caution">
    <text evidence="10">The sequence shown here is derived from an EMBL/GenBank/DDBJ whole genome shotgun (WGS) entry which is preliminary data.</text>
</comment>
<dbReference type="Pfam" id="PF03609">
    <property type="entry name" value="EII-Sor"/>
    <property type="match status" value="1"/>
</dbReference>
<keyword evidence="4 10" id="KW-0762">Sugar transport</keyword>
<sequence length="259" mass="27489">MEVTILQAVGIGLVALFAYMVDTFAYAQWDRPIFTCLLVGLVLGDLEQALILGANLELLYMGTMSIGAALPPDIYTGGILGVAFAIVTGTGVEGAITLCLPIASLALAVKQFLYTFFRGYCTHRADHYAALGDADGVARMHLFSLLMWIPMAILVGIAFYSGSSAVEAILNAIPAFIMNGISVASGMIPALGFAMLTKLTMTKKTIPFLFLGFAIVAYLGVDVTGVAIFGMIAAVVAVYFTKPNSALAVEEREDDDNEF</sequence>
<feature type="transmembrane region" description="Helical" evidence="9">
    <location>
        <begin position="6"/>
        <end position="26"/>
    </location>
</feature>
<evidence type="ECO:0000313" key="11">
    <source>
        <dbReference type="Proteomes" id="UP001529340"/>
    </source>
</evidence>
<keyword evidence="6 9" id="KW-0812">Transmembrane</keyword>
<comment type="subcellular location">
    <subcellularLocation>
        <location evidence="1">Cell membrane</location>
        <topology evidence="1">Multi-pass membrane protein</topology>
    </subcellularLocation>
</comment>
<feature type="transmembrane region" description="Helical" evidence="9">
    <location>
        <begin position="33"/>
        <end position="54"/>
    </location>
</feature>
<evidence type="ECO:0000313" key="10">
    <source>
        <dbReference type="EMBL" id="MDM8156678.1"/>
    </source>
</evidence>
<dbReference type="InterPro" id="IPR050303">
    <property type="entry name" value="GatZ_KbaZ_carbometab"/>
</dbReference>
<evidence type="ECO:0000256" key="2">
    <source>
        <dbReference type="ARBA" id="ARBA00022448"/>
    </source>
</evidence>
<evidence type="ECO:0000256" key="8">
    <source>
        <dbReference type="ARBA" id="ARBA00023136"/>
    </source>
</evidence>
<dbReference type="PROSITE" id="PS51106">
    <property type="entry name" value="PTS_EIIC_TYPE_4"/>
    <property type="match status" value="1"/>
</dbReference>
<evidence type="ECO:0000256" key="7">
    <source>
        <dbReference type="ARBA" id="ARBA00022989"/>
    </source>
</evidence>
<proteinExistence type="predicted"/>
<keyword evidence="2" id="KW-0813">Transport</keyword>
<dbReference type="PANTHER" id="PTHR32502:SF8">
    <property type="entry name" value="N-ACETYLGALACTOSAMINE PERMEASE IIC COMPONENT 1"/>
    <property type="match status" value="1"/>
</dbReference>
<keyword evidence="8 9" id="KW-0472">Membrane</keyword>
<dbReference type="EMBL" id="JAUDCG010000010">
    <property type="protein sequence ID" value="MDM8156678.1"/>
    <property type="molecule type" value="Genomic_DNA"/>
</dbReference>
<evidence type="ECO:0000256" key="4">
    <source>
        <dbReference type="ARBA" id="ARBA00022597"/>
    </source>
</evidence>
<reference evidence="10 11" key="1">
    <citation type="submission" date="2023-06" db="EMBL/GenBank/DDBJ databases">
        <title>Identification and characterization of horizontal gene transfer across gut microbiota members of farm animals based on homology search.</title>
        <authorList>
            <person name="Schwarzerova J."/>
            <person name="Nykrynova M."/>
            <person name="Jureckova K."/>
            <person name="Cejkova D."/>
            <person name="Rychlik I."/>
        </authorList>
    </citation>
    <scope>NUCLEOTIDE SEQUENCE [LARGE SCALE GENOMIC DNA]</scope>
    <source>
        <strain evidence="10 11">ET39</strain>
    </source>
</reference>
<feature type="transmembrane region" description="Helical" evidence="9">
    <location>
        <begin position="142"/>
        <end position="160"/>
    </location>
</feature>